<dbReference type="AlphaFoldDB" id="A0A9P8C3N7"/>
<protein>
    <submittedName>
        <fullName evidence="2">Uncharacterized protein</fullName>
    </submittedName>
</protein>
<proteinExistence type="predicted"/>
<evidence type="ECO:0000313" key="3">
    <source>
        <dbReference type="Proteomes" id="UP000824998"/>
    </source>
</evidence>
<dbReference type="GO" id="GO:0031505">
    <property type="term" value="P:fungal-type cell wall organization"/>
    <property type="evidence" value="ECO:0007669"/>
    <property type="project" value="InterPro"/>
</dbReference>
<keyword evidence="3" id="KW-1185">Reference proteome</keyword>
<organism evidence="2 3">
    <name type="scientific">Amylocarpus encephaloides</name>
    <dbReference type="NCBI Taxonomy" id="45428"/>
    <lineage>
        <taxon>Eukaryota</taxon>
        <taxon>Fungi</taxon>
        <taxon>Dikarya</taxon>
        <taxon>Ascomycota</taxon>
        <taxon>Pezizomycotina</taxon>
        <taxon>Leotiomycetes</taxon>
        <taxon>Helotiales</taxon>
        <taxon>Helotiales incertae sedis</taxon>
        <taxon>Amylocarpus</taxon>
    </lineage>
</organism>
<dbReference type="OrthoDB" id="5406216at2759"/>
<evidence type="ECO:0000313" key="2">
    <source>
        <dbReference type="EMBL" id="KAG9232302.1"/>
    </source>
</evidence>
<name>A0A9P8C3N7_9HELO</name>
<dbReference type="Pfam" id="PF17056">
    <property type="entry name" value="KRE1"/>
    <property type="match status" value="1"/>
</dbReference>
<dbReference type="InterPro" id="IPR031452">
    <property type="entry name" value="Kre1"/>
</dbReference>
<evidence type="ECO:0000256" key="1">
    <source>
        <dbReference type="SAM" id="SignalP"/>
    </source>
</evidence>
<feature type="signal peptide" evidence="1">
    <location>
        <begin position="1"/>
        <end position="22"/>
    </location>
</feature>
<sequence length="128" mass="13112">MQLQFLASTLLAISFLCTLVTAQAAAGGGVSAVPLAPSQYPIVSNVLSLQTIGGVTTAVQIAFTQTFAATALGGWAIGPTPLAGTIGLGSIQGTVGVVKSKRGLAAVQTPSPQIRRKCSRLEERREFD</sequence>
<accession>A0A9P8C3N7</accession>
<reference evidence="2" key="1">
    <citation type="journal article" date="2021" name="IMA Fungus">
        <title>Genomic characterization of three marine fungi, including Emericellopsis atlantica sp. nov. with signatures of a generalist lifestyle and marine biomass degradation.</title>
        <authorList>
            <person name="Hagestad O.C."/>
            <person name="Hou L."/>
            <person name="Andersen J.H."/>
            <person name="Hansen E.H."/>
            <person name="Altermark B."/>
            <person name="Li C."/>
            <person name="Kuhnert E."/>
            <person name="Cox R.J."/>
            <person name="Crous P.W."/>
            <person name="Spatafora J.W."/>
            <person name="Lail K."/>
            <person name="Amirebrahimi M."/>
            <person name="Lipzen A."/>
            <person name="Pangilinan J."/>
            <person name="Andreopoulos W."/>
            <person name="Hayes R.D."/>
            <person name="Ng V."/>
            <person name="Grigoriev I.V."/>
            <person name="Jackson S.A."/>
            <person name="Sutton T.D.S."/>
            <person name="Dobson A.D.W."/>
            <person name="Rama T."/>
        </authorList>
    </citation>
    <scope>NUCLEOTIDE SEQUENCE</scope>
    <source>
        <strain evidence="2">TRa018bII</strain>
    </source>
</reference>
<gene>
    <name evidence="2" type="ORF">BJ875DRAFT_467282</name>
</gene>
<comment type="caution">
    <text evidence="2">The sequence shown here is derived from an EMBL/GenBank/DDBJ whole genome shotgun (WGS) entry which is preliminary data.</text>
</comment>
<dbReference type="Proteomes" id="UP000824998">
    <property type="component" value="Unassembled WGS sequence"/>
</dbReference>
<dbReference type="EMBL" id="MU251556">
    <property type="protein sequence ID" value="KAG9232302.1"/>
    <property type="molecule type" value="Genomic_DNA"/>
</dbReference>
<keyword evidence="1" id="KW-0732">Signal</keyword>
<feature type="chain" id="PRO_5040284282" evidence="1">
    <location>
        <begin position="23"/>
        <end position="128"/>
    </location>
</feature>